<comment type="similarity">
    <text evidence="2 9">Belongs to the ABC-2 integral membrane protein family.</text>
</comment>
<protein>
    <recommendedName>
        <fullName evidence="9">Transport permease protein</fullName>
    </recommendedName>
</protein>
<evidence type="ECO:0000256" key="6">
    <source>
        <dbReference type="ARBA" id="ARBA00022989"/>
    </source>
</evidence>
<evidence type="ECO:0000256" key="2">
    <source>
        <dbReference type="ARBA" id="ARBA00007783"/>
    </source>
</evidence>
<keyword evidence="12" id="KW-1185">Reference proteome</keyword>
<evidence type="ECO:0000313" key="11">
    <source>
        <dbReference type="EMBL" id="RBP74651.1"/>
    </source>
</evidence>
<keyword evidence="6 9" id="KW-1133">Transmembrane helix</keyword>
<dbReference type="AlphaFoldDB" id="A0A366IQN0"/>
<comment type="subcellular location">
    <subcellularLocation>
        <location evidence="1 9">Cell membrane</location>
        <topology evidence="1 9">Multi-pass membrane protein</topology>
    </subcellularLocation>
</comment>
<dbReference type="GO" id="GO:0140359">
    <property type="term" value="F:ABC-type transporter activity"/>
    <property type="evidence" value="ECO:0007669"/>
    <property type="project" value="InterPro"/>
</dbReference>
<dbReference type="GO" id="GO:0046677">
    <property type="term" value="P:response to antibiotic"/>
    <property type="evidence" value="ECO:0007669"/>
    <property type="project" value="UniProtKB-KW"/>
</dbReference>
<dbReference type="PROSITE" id="PS51012">
    <property type="entry name" value="ABC_TM2"/>
    <property type="match status" value="1"/>
</dbReference>
<sequence>MNRTIATSRRVLAQVVHDRRTLALLLIVPALLIGLVAWIFTETPVFDRIAGQLIAMFPFVTMFLVTSIATLRERRSGTLERLLTMPLSKADFILGYALAFGLLALVQSIICVSWAVLVCGFDPGDHLVVFVATTMLNGILGTAFGLFASAFAATEFQAVQFMPAFVFPQILLAGLFLPTDQLPRALEILAHLMPMTYAFDALTEVTAAAPDLRAVAVDDAVLGGFVVLLLTLGSLSLRRRSR</sequence>
<dbReference type="EMBL" id="QNSB01000001">
    <property type="protein sequence ID" value="RBP74651.1"/>
    <property type="molecule type" value="Genomic_DNA"/>
</dbReference>
<evidence type="ECO:0000256" key="7">
    <source>
        <dbReference type="ARBA" id="ARBA00023136"/>
    </source>
</evidence>
<evidence type="ECO:0000256" key="1">
    <source>
        <dbReference type="ARBA" id="ARBA00004651"/>
    </source>
</evidence>
<reference evidence="11 12" key="1">
    <citation type="submission" date="2018-06" db="EMBL/GenBank/DDBJ databases">
        <title>Freshwater and sediment microbial communities from various areas in North America, analyzing microbe dynamics in response to fracking.</title>
        <authorList>
            <person name="Lamendella R."/>
        </authorList>
    </citation>
    <scope>NUCLEOTIDE SEQUENCE [LARGE SCALE GENOMIC DNA]</scope>
    <source>
        <strain evidence="11 12">3b_TX</strain>
    </source>
</reference>
<keyword evidence="3 9" id="KW-0813">Transport</keyword>
<dbReference type="Pfam" id="PF01061">
    <property type="entry name" value="ABC2_membrane"/>
    <property type="match status" value="1"/>
</dbReference>
<dbReference type="InterPro" id="IPR047817">
    <property type="entry name" value="ABC2_TM_bact-type"/>
</dbReference>
<feature type="transmembrane region" description="Helical" evidence="9">
    <location>
        <begin position="53"/>
        <end position="71"/>
    </location>
</feature>
<feature type="transmembrane region" description="Helical" evidence="9">
    <location>
        <begin position="21"/>
        <end position="41"/>
    </location>
</feature>
<name>A0A366IQN0_9MICO</name>
<comment type="caution">
    <text evidence="11">The sequence shown here is derived from an EMBL/GenBank/DDBJ whole genome shotgun (WGS) entry which is preliminary data.</text>
</comment>
<evidence type="ECO:0000256" key="3">
    <source>
        <dbReference type="ARBA" id="ARBA00022448"/>
    </source>
</evidence>
<proteinExistence type="inferred from homology"/>
<evidence type="ECO:0000256" key="8">
    <source>
        <dbReference type="ARBA" id="ARBA00023251"/>
    </source>
</evidence>
<feature type="transmembrane region" description="Helical" evidence="9">
    <location>
        <begin position="220"/>
        <end position="237"/>
    </location>
</feature>
<dbReference type="PANTHER" id="PTHR30294:SF38">
    <property type="entry name" value="TRANSPORT PERMEASE PROTEIN"/>
    <property type="match status" value="1"/>
</dbReference>
<feature type="domain" description="ABC transmembrane type-2" evidence="10">
    <location>
        <begin position="9"/>
        <end position="240"/>
    </location>
</feature>
<dbReference type="PANTHER" id="PTHR30294">
    <property type="entry name" value="MEMBRANE COMPONENT OF ABC TRANSPORTER YHHJ-RELATED"/>
    <property type="match status" value="1"/>
</dbReference>
<feature type="transmembrane region" description="Helical" evidence="9">
    <location>
        <begin position="127"/>
        <end position="151"/>
    </location>
</feature>
<organism evidence="11 12">
    <name type="scientific">Brevibacterium celere</name>
    <dbReference type="NCBI Taxonomy" id="225845"/>
    <lineage>
        <taxon>Bacteria</taxon>
        <taxon>Bacillati</taxon>
        <taxon>Actinomycetota</taxon>
        <taxon>Actinomycetes</taxon>
        <taxon>Micrococcales</taxon>
        <taxon>Brevibacteriaceae</taxon>
        <taxon>Brevibacterium</taxon>
    </lineage>
</organism>
<keyword evidence="8" id="KW-0046">Antibiotic resistance</keyword>
<keyword evidence="7 9" id="KW-0472">Membrane</keyword>
<evidence type="ECO:0000259" key="10">
    <source>
        <dbReference type="PROSITE" id="PS51012"/>
    </source>
</evidence>
<dbReference type="RefSeq" id="WP_113902698.1">
    <property type="nucleotide sequence ID" value="NZ_QNSB01000001.1"/>
</dbReference>
<dbReference type="InterPro" id="IPR000412">
    <property type="entry name" value="ABC_2_transport"/>
</dbReference>
<evidence type="ECO:0000256" key="4">
    <source>
        <dbReference type="ARBA" id="ARBA00022475"/>
    </source>
</evidence>
<feature type="transmembrane region" description="Helical" evidence="9">
    <location>
        <begin position="158"/>
        <end position="177"/>
    </location>
</feature>
<dbReference type="InterPro" id="IPR051449">
    <property type="entry name" value="ABC-2_transporter_component"/>
</dbReference>
<gene>
    <name evidence="11" type="ORF">DFO65_101376</name>
</gene>
<evidence type="ECO:0000256" key="5">
    <source>
        <dbReference type="ARBA" id="ARBA00022692"/>
    </source>
</evidence>
<keyword evidence="4 9" id="KW-1003">Cell membrane</keyword>
<evidence type="ECO:0000256" key="9">
    <source>
        <dbReference type="RuleBase" id="RU361157"/>
    </source>
</evidence>
<dbReference type="GO" id="GO:0043190">
    <property type="term" value="C:ATP-binding cassette (ABC) transporter complex"/>
    <property type="evidence" value="ECO:0007669"/>
    <property type="project" value="InterPro"/>
</dbReference>
<evidence type="ECO:0000313" key="12">
    <source>
        <dbReference type="Proteomes" id="UP000253509"/>
    </source>
</evidence>
<accession>A0A366IQN0</accession>
<dbReference type="Proteomes" id="UP000253509">
    <property type="component" value="Unassembled WGS sequence"/>
</dbReference>
<feature type="transmembrane region" description="Helical" evidence="9">
    <location>
        <begin position="92"/>
        <end position="115"/>
    </location>
</feature>
<dbReference type="PIRSF" id="PIRSF006648">
    <property type="entry name" value="DrrB"/>
    <property type="match status" value="1"/>
</dbReference>
<dbReference type="InterPro" id="IPR013525">
    <property type="entry name" value="ABC2_TM"/>
</dbReference>
<keyword evidence="5 9" id="KW-0812">Transmembrane</keyword>